<dbReference type="Proteomes" id="UP000254571">
    <property type="component" value="Unassembled WGS sequence"/>
</dbReference>
<protein>
    <submittedName>
        <fullName evidence="1">Acyl-CoA dehydrogenase</fullName>
    </submittedName>
</protein>
<comment type="caution">
    <text evidence="1">The sequence shown here is derived from an EMBL/GenBank/DDBJ whole genome shotgun (WGS) entry which is preliminary data.</text>
</comment>
<organism evidence="1 2">
    <name type="scientific">Klebsiella grimontii</name>
    <dbReference type="NCBI Taxonomy" id="2058152"/>
    <lineage>
        <taxon>Bacteria</taxon>
        <taxon>Pseudomonadati</taxon>
        <taxon>Pseudomonadota</taxon>
        <taxon>Gammaproteobacteria</taxon>
        <taxon>Enterobacterales</taxon>
        <taxon>Enterobacteriaceae</taxon>
        <taxon>Klebsiella/Raoultella group</taxon>
        <taxon>Klebsiella</taxon>
    </lineage>
</organism>
<accession>A0A7H4P2H9</accession>
<sequence length="69" mass="7853">MTMTRERFKNGLARVFIDCYAAIPSESIRRLLALREAGVISILALGHGYEMAVEEEKNGDYQRTKSLYV</sequence>
<proteinExistence type="predicted"/>
<name>A0A7H4P2H9_9ENTR</name>
<gene>
    <name evidence="1" type="ORF">NCTC9149_03065</name>
</gene>
<evidence type="ECO:0000313" key="2">
    <source>
        <dbReference type="Proteomes" id="UP000254571"/>
    </source>
</evidence>
<evidence type="ECO:0000313" key="1">
    <source>
        <dbReference type="EMBL" id="STW06644.1"/>
    </source>
</evidence>
<dbReference type="EMBL" id="UGMX01000002">
    <property type="protein sequence ID" value="STW06644.1"/>
    <property type="molecule type" value="Genomic_DNA"/>
</dbReference>
<dbReference type="AlphaFoldDB" id="A0A7H4P2H9"/>
<reference evidence="1 2" key="1">
    <citation type="submission" date="2018-06" db="EMBL/GenBank/DDBJ databases">
        <authorList>
            <consortium name="Pathogen Informatics"/>
            <person name="Doyle S."/>
        </authorList>
    </citation>
    <scope>NUCLEOTIDE SEQUENCE [LARGE SCALE GENOMIC DNA]</scope>
    <source>
        <strain evidence="1 2">NCTC9149</strain>
    </source>
</reference>